<keyword evidence="1" id="KW-0677">Repeat</keyword>
<dbReference type="Gene3D" id="1.25.40.10">
    <property type="entry name" value="Tetratricopeptide repeat domain"/>
    <property type="match status" value="1"/>
</dbReference>
<dbReference type="AlphaFoldDB" id="A0A1W0WL21"/>
<dbReference type="InterPro" id="IPR044244">
    <property type="entry name" value="TTC27/Emw1"/>
</dbReference>
<evidence type="ECO:0000256" key="3">
    <source>
        <dbReference type="ARBA" id="ARBA00024020"/>
    </source>
</evidence>
<feature type="repeat" description="TPR" evidence="4">
    <location>
        <begin position="514"/>
        <end position="547"/>
    </location>
</feature>
<keyword evidence="2 4" id="KW-0802">TPR repeat</keyword>
<comment type="caution">
    <text evidence="5">The sequence shown here is derived from an EMBL/GenBank/DDBJ whole genome shotgun (WGS) entry which is preliminary data.</text>
</comment>
<accession>A0A1W0WL21</accession>
<sequence length="792" mass="88452">MTTDTSTARSSDTTSSPSPWTPEILAILAESLNAIVYHSSAAGGDVCATPLGRWIAANPSEALLAATEASQAFLRENFTGPPSSVASNPLHPFHDVAVKFLSDPEPIYRLCRAPEYLAVGIVILELLRSADGSGKYHSTSRHQANVVLIQLYWMQQCTLEEKSAVLHQKISALLNEIKLAGESENDSAAVEHLLLACIISLYYSDLIKANEYLAEAKSHCRHSSLLTGILGKRTRFQEQEYAQLVVELQRAETVPEPASQIGFSNFPVNVALDDDTLLKEAELTKDLPHTLLADHEAAVLLVEGLVSRRKRARTTLQDEEHLAYIQLALHSSNCYAIRSSALFDRSRLEGDKSRRTTRAMQQLEVLMMSFRDTTHDPILRAPFALAVNVPPSWKVEEALGFLLLQNGITNEAINIFTSLELWEDVIECYQRVGQKVKAEDLIMKELAKEETAVMWCRLGDIREDVACYDKAWELSQHRSARSRRDLGRLLLRRQDYQGAADALRQGLDINAIDAGAWFSMGYCQLKLGEFGQAELSLRRCVNLDPDNALAWNNLGSIALRGQDYNKAYRILQDSIKADYDNWNVWDNYQNACLKVKDFEEEIKACYRLLELKGRLNVDSLGLLVAAVIDGVADIHGVSAARLLPKVKELFGAMSVKLTDNSKVWYLYGKLNASELERAADETARKEVLQAVVMKLQRSFRCAVKETDWEREDYSLINTLNVAKELGNYQRLLIAAETDDTEQRSVRSSCRVMLDSVISRVEKSCTNFATGSLAVSEEAASLLTDIRAMRAQL</sequence>
<evidence type="ECO:0000256" key="4">
    <source>
        <dbReference type="PROSITE-ProRule" id="PRU00339"/>
    </source>
</evidence>
<proteinExistence type="inferred from homology"/>
<dbReference type="PANTHER" id="PTHR16193">
    <property type="entry name" value="TETRATRICOPEPTIDE REPEAT PROTEIN 27"/>
    <property type="match status" value="1"/>
</dbReference>
<dbReference type="Pfam" id="PF13432">
    <property type="entry name" value="TPR_16"/>
    <property type="match status" value="1"/>
</dbReference>
<organism evidence="5 6">
    <name type="scientific">Hypsibius exemplaris</name>
    <name type="common">Freshwater tardigrade</name>
    <dbReference type="NCBI Taxonomy" id="2072580"/>
    <lineage>
        <taxon>Eukaryota</taxon>
        <taxon>Metazoa</taxon>
        <taxon>Ecdysozoa</taxon>
        <taxon>Tardigrada</taxon>
        <taxon>Eutardigrada</taxon>
        <taxon>Parachela</taxon>
        <taxon>Hypsibioidea</taxon>
        <taxon>Hypsibiidae</taxon>
        <taxon>Hypsibius</taxon>
    </lineage>
</organism>
<evidence type="ECO:0000313" key="5">
    <source>
        <dbReference type="EMBL" id="OQV15910.1"/>
    </source>
</evidence>
<dbReference type="InterPro" id="IPR019734">
    <property type="entry name" value="TPR_rpt"/>
</dbReference>
<evidence type="ECO:0000313" key="6">
    <source>
        <dbReference type="Proteomes" id="UP000192578"/>
    </source>
</evidence>
<comment type="similarity">
    <text evidence="3">Belongs to the TTC27 family.</text>
</comment>
<feature type="repeat" description="TPR" evidence="4">
    <location>
        <begin position="548"/>
        <end position="581"/>
    </location>
</feature>
<keyword evidence="6" id="KW-1185">Reference proteome</keyword>
<evidence type="ECO:0000256" key="2">
    <source>
        <dbReference type="ARBA" id="ARBA00022803"/>
    </source>
</evidence>
<dbReference type="EMBL" id="MTYJ01000081">
    <property type="protein sequence ID" value="OQV15910.1"/>
    <property type="molecule type" value="Genomic_DNA"/>
</dbReference>
<dbReference type="PROSITE" id="PS50005">
    <property type="entry name" value="TPR"/>
    <property type="match status" value="2"/>
</dbReference>
<dbReference type="PANTHER" id="PTHR16193:SF0">
    <property type="entry name" value="TETRATRICOPEPTIDE REPEAT PROTEIN 27"/>
    <property type="match status" value="1"/>
</dbReference>
<reference evidence="6" key="1">
    <citation type="submission" date="2017-01" db="EMBL/GenBank/DDBJ databases">
        <title>Comparative genomics of anhydrobiosis in the tardigrade Hypsibius dujardini.</title>
        <authorList>
            <person name="Yoshida Y."/>
            <person name="Koutsovoulos G."/>
            <person name="Laetsch D."/>
            <person name="Stevens L."/>
            <person name="Kumar S."/>
            <person name="Horikawa D."/>
            <person name="Ishino K."/>
            <person name="Komine S."/>
            <person name="Tomita M."/>
            <person name="Blaxter M."/>
            <person name="Arakawa K."/>
        </authorList>
    </citation>
    <scope>NUCLEOTIDE SEQUENCE [LARGE SCALE GENOMIC DNA]</scope>
    <source>
        <strain evidence="6">Z151</strain>
    </source>
</reference>
<dbReference type="SUPFAM" id="SSF48452">
    <property type="entry name" value="TPR-like"/>
    <property type="match status" value="1"/>
</dbReference>
<dbReference type="Proteomes" id="UP000192578">
    <property type="component" value="Unassembled WGS sequence"/>
</dbReference>
<evidence type="ECO:0000256" key="1">
    <source>
        <dbReference type="ARBA" id="ARBA00022737"/>
    </source>
</evidence>
<dbReference type="OrthoDB" id="1936594at2759"/>
<dbReference type="InterPro" id="IPR011990">
    <property type="entry name" value="TPR-like_helical_dom_sf"/>
</dbReference>
<dbReference type="SMART" id="SM00028">
    <property type="entry name" value="TPR"/>
    <property type="match status" value="4"/>
</dbReference>
<protein>
    <submittedName>
        <fullName evidence="5">Tetratricopeptide repeat protein 27</fullName>
    </submittedName>
</protein>
<gene>
    <name evidence="5" type="ORF">BV898_10006</name>
</gene>
<name>A0A1W0WL21_HYPEX</name>